<organism evidence="3 4">
    <name type="scientific">Fredinandcohnia quinoae</name>
    <dbReference type="NCBI Taxonomy" id="2918902"/>
    <lineage>
        <taxon>Bacteria</taxon>
        <taxon>Bacillati</taxon>
        <taxon>Bacillota</taxon>
        <taxon>Bacilli</taxon>
        <taxon>Bacillales</taxon>
        <taxon>Bacillaceae</taxon>
        <taxon>Fredinandcohnia</taxon>
    </lineage>
</organism>
<keyword evidence="1" id="KW-0378">Hydrolase</keyword>
<evidence type="ECO:0000256" key="1">
    <source>
        <dbReference type="ARBA" id="ARBA00022801"/>
    </source>
</evidence>
<proteinExistence type="predicted"/>
<keyword evidence="4" id="KW-1185">Reference proteome</keyword>
<dbReference type="InterPro" id="IPR029018">
    <property type="entry name" value="Hex-like_dom2"/>
</dbReference>
<dbReference type="InterPro" id="IPR005154">
    <property type="entry name" value="Glyco_hydro_67_aGlcAse_N"/>
</dbReference>
<dbReference type="SUPFAM" id="SSF55545">
    <property type="entry name" value="beta-N-acetylhexosaminidase-like domain"/>
    <property type="match status" value="1"/>
</dbReference>
<evidence type="ECO:0000313" key="3">
    <source>
        <dbReference type="EMBL" id="MCH1626489.1"/>
    </source>
</evidence>
<accession>A0AAW5E4L3</accession>
<dbReference type="EMBL" id="JAKTTI010000023">
    <property type="protein sequence ID" value="MCH1626489.1"/>
    <property type="molecule type" value="Genomic_DNA"/>
</dbReference>
<dbReference type="Pfam" id="PF03648">
    <property type="entry name" value="Glyco_hydro_67N"/>
    <property type="match status" value="1"/>
</dbReference>
<gene>
    <name evidence="3" type="ORF">MJG50_14215</name>
</gene>
<feature type="domain" description="Alpha glucuronidase N-terminal" evidence="2">
    <location>
        <begin position="3"/>
        <end position="99"/>
    </location>
</feature>
<evidence type="ECO:0000259" key="2">
    <source>
        <dbReference type="Pfam" id="PF03648"/>
    </source>
</evidence>
<name>A0AAW5E4L3_9BACI</name>
<comment type="caution">
    <text evidence="3">The sequence shown here is derived from an EMBL/GenBank/DDBJ whole genome shotgun (WGS) entry which is preliminary data.</text>
</comment>
<dbReference type="Proteomes" id="UP001431131">
    <property type="component" value="Unassembled WGS sequence"/>
</dbReference>
<sequence length="552" mass="64997">METIIYFNQQQTILFAVEELRRYLRKAGHLVQVYHASYKEKVIEGQNIILMLEEEYRISPYFIEENPLQKDGFAIYEDKTNTYIIGKEARSILYGIYYYCEKVLGYQWVTLIEEPPEKPQRKPLIKSWDIHNPIFSRRGNIIETVNDPIYLHQLIDWGVKNRLNEFFFTFFLWDEVKASIKEALVQRGVHVTLGGHSLDFLLKGEDNEQPNFFAGNHQLQHIVIQKIIDICKETPIITRLSLWPEDIGISEKEFADFLPTYVTFMERLKAALKVNQLNVKVEHIVYNAGLSWNMLERKESTEASTDIDVLFAYWGRDYSRSIDSPSPQQKRAHHALVDWRKQTRQNHTSMTVLEYYSDSFMLSELFPPLLNRMQKDILDYKNEGVDGVLNLIVPYHAKRANAEMKKKYPWKWINQLNNFFYAGLVWGRDYNELLEQFFAIFGENKDQYRSIVLELENIVAKHSKWNVPLFPARVVDPEKAQLPNSSEAIIILLEEILDFLNSQEANLDQELLALQTTDNYHAFSSNEMLLIYFHYVKKVAHLCKQGWNLKIN</sequence>
<dbReference type="GO" id="GO:0045493">
    <property type="term" value="P:xylan catabolic process"/>
    <property type="evidence" value="ECO:0007669"/>
    <property type="project" value="InterPro"/>
</dbReference>
<protein>
    <recommendedName>
        <fullName evidence="2">Alpha glucuronidase N-terminal domain-containing protein</fullName>
    </recommendedName>
</protein>
<dbReference type="RefSeq" id="WP_240256409.1">
    <property type="nucleotide sequence ID" value="NZ_JAKTTI010000023.1"/>
</dbReference>
<evidence type="ECO:0000313" key="4">
    <source>
        <dbReference type="Proteomes" id="UP001431131"/>
    </source>
</evidence>
<dbReference type="AlphaFoldDB" id="A0AAW5E4L3"/>
<reference evidence="3" key="1">
    <citation type="submission" date="2022-02" db="EMBL/GenBank/DDBJ databases">
        <title>Fredinandcohnia quinoae sp. nov. isolated from Chenopodium quinoa seeds.</title>
        <authorList>
            <person name="Saati-Santamaria Z."/>
            <person name="Flores-Felix J.D."/>
            <person name="Igual J.M."/>
            <person name="Velazquez E."/>
            <person name="Garcia-Fraile P."/>
            <person name="Martinez-Molina E."/>
        </authorList>
    </citation>
    <scope>NUCLEOTIDE SEQUENCE</scope>
    <source>
        <strain evidence="3">SECRCQ15</strain>
    </source>
</reference>
<dbReference type="Gene3D" id="3.30.379.10">
    <property type="entry name" value="Chitobiase/beta-hexosaminidase domain 2-like"/>
    <property type="match status" value="1"/>
</dbReference>
<dbReference type="GO" id="GO:0046559">
    <property type="term" value="F:alpha-glucuronidase activity"/>
    <property type="evidence" value="ECO:0007669"/>
    <property type="project" value="InterPro"/>
</dbReference>